<keyword evidence="4" id="KW-1185">Reference proteome</keyword>
<feature type="transmembrane region" description="Helical" evidence="1">
    <location>
        <begin position="155"/>
        <end position="182"/>
    </location>
</feature>
<feature type="transmembrane region" description="Helical" evidence="1">
    <location>
        <begin position="118"/>
        <end position="143"/>
    </location>
</feature>
<gene>
    <name evidence="3" type="ORF">PsYK624_101690</name>
</gene>
<evidence type="ECO:0000313" key="3">
    <source>
        <dbReference type="EMBL" id="GJE94001.1"/>
    </source>
</evidence>
<keyword evidence="1" id="KW-0472">Membrane</keyword>
<feature type="transmembrane region" description="Helical" evidence="1">
    <location>
        <begin position="227"/>
        <end position="248"/>
    </location>
</feature>
<evidence type="ECO:0000313" key="4">
    <source>
        <dbReference type="Proteomes" id="UP000703269"/>
    </source>
</evidence>
<dbReference type="Pfam" id="PF20152">
    <property type="entry name" value="DUF6534"/>
    <property type="match status" value="1"/>
</dbReference>
<keyword evidence="1" id="KW-0812">Transmembrane</keyword>
<feature type="transmembrane region" description="Helical" evidence="1">
    <location>
        <begin position="88"/>
        <end position="106"/>
    </location>
</feature>
<evidence type="ECO:0000259" key="2">
    <source>
        <dbReference type="Pfam" id="PF20152"/>
    </source>
</evidence>
<feature type="transmembrane region" description="Helical" evidence="1">
    <location>
        <begin position="47"/>
        <end position="68"/>
    </location>
</feature>
<name>A0A9P3LFY2_9APHY</name>
<comment type="caution">
    <text evidence="3">The sequence shown here is derived from an EMBL/GenBank/DDBJ whole genome shotgun (WGS) entry which is preliminary data.</text>
</comment>
<sequence>MPPMRFDGTLGAMFISEILIVLCYGIATMQAYTYFRRSRSDHPVVKTSIFLLWILDGLHLFLFLHTMYGYFVSNFMNPVALTECPWSLAVDMAIGDLSELIMNVIFAHRIYKLSGGFWPALAVIIIPSLVSFAGALAITVLALKVPPFAAFRERYAWIWFATFSLQAFTDCAITAALSIILANCRTGFQRTNSLLRFLVAYSTCTCAFTSSLAIASVITYSTMPNSFVFFSIAALVPKLLLNSLLALLNSRDMLRNSYAGQVASIHVSRLEVLFASDSTHKFPDTQGKDCTDGRVERAVTANALRNDLADRCGDREPHAVRFATI</sequence>
<feature type="transmembrane region" description="Helical" evidence="1">
    <location>
        <begin position="12"/>
        <end position="35"/>
    </location>
</feature>
<dbReference type="EMBL" id="BPQB01000036">
    <property type="protein sequence ID" value="GJE94001.1"/>
    <property type="molecule type" value="Genomic_DNA"/>
</dbReference>
<dbReference type="PANTHER" id="PTHR40465">
    <property type="entry name" value="CHROMOSOME 1, WHOLE GENOME SHOTGUN SEQUENCE"/>
    <property type="match status" value="1"/>
</dbReference>
<dbReference type="AlphaFoldDB" id="A0A9P3LFY2"/>
<dbReference type="OrthoDB" id="2535105at2759"/>
<dbReference type="Proteomes" id="UP000703269">
    <property type="component" value="Unassembled WGS sequence"/>
</dbReference>
<feature type="transmembrane region" description="Helical" evidence="1">
    <location>
        <begin position="194"/>
        <end position="221"/>
    </location>
</feature>
<organism evidence="3 4">
    <name type="scientific">Phanerochaete sordida</name>
    <dbReference type="NCBI Taxonomy" id="48140"/>
    <lineage>
        <taxon>Eukaryota</taxon>
        <taxon>Fungi</taxon>
        <taxon>Dikarya</taxon>
        <taxon>Basidiomycota</taxon>
        <taxon>Agaricomycotina</taxon>
        <taxon>Agaricomycetes</taxon>
        <taxon>Polyporales</taxon>
        <taxon>Phanerochaetaceae</taxon>
        <taxon>Phanerochaete</taxon>
    </lineage>
</organism>
<keyword evidence="1" id="KW-1133">Transmembrane helix</keyword>
<protein>
    <recommendedName>
        <fullName evidence="2">DUF6534 domain-containing protein</fullName>
    </recommendedName>
</protein>
<dbReference type="InterPro" id="IPR045339">
    <property type="entry name" value="DUF6534"/>
</dbReference>
<accession>A0A9P3LFY2</accession>
<reference evidence="3 4" key="1">
    <citation type="submission" date="2021-08" db="EMBL/GenBank/DDBJ databases">
        <title>Draft Genome Sequence of Phanerochaete sordida strain YK-624.</title>
        <authorList>
            <person name="Mori T."/>
            <person name="Dohra H."/>
            <person name="Suzuki T."/>
            <person name="Kawagishi H."/>
            <person name="Hirai H."/>
        </authorList>
    </citation>
    <scope>NUCLEOTIDE SEQUENCE [LARGE SCALE GENOMIC DNA]</scope>
    <source>
        <strain evidence="3 4">YK-624</strain>
    </source>
</reference>
<dbReference type="PANTHER" id="PTHR40465:SF1">
    <property type="entry name" value="DUF6534 DOMAIN-CONTAINING PROTEIN"/>
    <property type="match status" value="1"/>
</dbReference>
<feature type="domain" description="DUF6534" evidence="2">
    <location>
        <begin position="167"/>
        <end position="252"/>
    </location>
</feature>
<proteinExistence type="predicted"/>
<evidence type="ECO:0000256" key="1">
    <source>
        <dbReference type="SAM" id="Phobius"/>
    </source>
</evidence>